<evidence type="ECO:0000313" key="1">
    <source>
        <dbReference type="EMBL" id="KAF4711486.1"/>
    </source>
</evidence>
<dbReference type="EMBL" id="JABANO010030683">
    <property type="protein sequence ID" value="KAF4711486.1"/>
    <property type="molecule type" value="Genomic_DNA"/>
</dbReference>
<organism evidence="1 2">
    <name type="scientific">Perkinsus olseni</name>
    <name type="common">Perkinsus atlanticus</name>
    <dbReference type="NCBI Taxonomy" id="32597"/>
    <lineage>
        <taxon>Eukaryota</taxon>
        <taxon>Sar</taxon>
        <taxon>Alveolata</taxon>
        <taxon>Perkinsozoa</taxon>
        <taxon>Perkinsea</taxon>
        <taxon>Perkinsida</taxon>
        <taxon>Perkinsidae</taxon>
        <taxon>Perkinsus</taxon>
    </lineage>
</organism>
<proteinExistence type="predicted"/>
<evidence type="ECO:0000313" key="2">
    <source>
        <dbReference type="Proteomes" id="UP000553632"/>
    </source>
</evidence>
<protein>
    <submittedName>
        <fullName evidence="1">Uncharacterized protein</fullName>
    </submittedName>
</protein>
<name>A0A7J6QUW1_PEROL</name>
<feature type="non-terminal residue" evidence="1">
    <location>
        <position position="250"/>
    </location>
</feature>
<reference evidence="1 2" key="1">
    <citation type="submission" date="2020-04" db="EMBL/GenBank/DDBJ databases">
        <title>Perkinsus olseni comparative genomics.</title>
        <authorList>
            <person name="Bogema D.R."/>
        </authorList>
    </citation>
    <scope>NUCLEOTIDE SEQUENCE [LARGE SCALE GENOMIC DNA]</scope>
    <source>
        <strain evidence="1 2">ATCC PRA-207</strain>
    </source>
</reference>
<accession>A0A7J6QUW1</accession>
<keyword evidence="2" id="KW-1185">Reference proteome</keyword>
<dbReference type="Proteomes" id="UP000553632">
    <property type="component" value="Unassembled WGS sequence"/>
</dbReference>
<dbReference type="OMA" id="FACIANM"/>
<gene>
    <name evidence="1" type="ORF">FOZ63_003985</name>
</gene>
<dbReference type="AlphaFoldDB" id="A0A7J6QUW1"/>
<sequence>ETICTQVQRETISTKLTDRASITFRVAWFHCGVFLFACIANMPFASSDEAFRAVADYPKGCYEGPRPAEGDDIELLTPSCIFSLKGVNPDGVYQETGGIVIRTNMDGKWGEMRIQVDLKKSSTNEETEVNVQTSGWAHVGFEHDDISFHFNSASGGEGFFTGTPKRKYPFMWFLQSMLTSLGIKRPGLRFIGSQANSVGGARLLSWQVINIEKVEGGWSFVVAFPTFAEVDGKKLEFRNTIAKGVLHDRL</sequence>
<comment type="caution">
    <text evidence="1">The sequence shown here is derived from an EMBL/GenBank/DDBJ whole genome shotgun (WGS) entry which is preliminary data.</text>
</comment>